<dbReference type="EMBL" id="DVMP01000065">
    <property type="protein sequence ID" value="HIU25478.1"/>
    <property type="molecule type" value="Genomic_DNA"/>
</dbReference>
<feature type="domain" description="Bacterial sugar transferase" evidence="3">
    <location>
        <begin position="15"/>
        <end position="193"/>
    </location>
</feature>
<evidence type="ECO:0000256" key="1">
    <source>
        <dbReference type="ARBA" id="ARBA00006464"/>
    </source>
</evidence>
<protein>
    <submittedName>
        <fullName evidence="4">Sugar transferase</fullName>
    </submittedName>
</protein>
<gene>
    <name evidence="4" type="ORF">IAC50_03125</name>
</gene>
<keyword evidence="2" id="KW-0472">Membrane</keyword>
<evidence type="ECO:0000313" key="4">
    <source>
        <dbReference type="EMBL" id="HIU25478.1"/>
    </source>
</evidence>
<dbReference type="GO" id="GO:0016780">
    <property type="term" value="F:phosphotransferase activity, for other substituted phosphate groups"/>
    <property type="evidence" value="ECO:0007669"/>
    <property type="project" value="TreeGrafter"/>
</dbReference>
<dbReference type="Proteomes" id="UP000824090">
    <property type="component" value="Unassembled WGS sequence"/>
</dbReference>
<dbReference type="PANTHER" id="PTHR30576">
    <property type="entry name" value="COLANIC BIOSYNTHESIS UDP-GLUCOSE LIPID CARRIER TRANSFERASE"/>
    <property type="match status" value="1"/>
</dbReference>
<proteinExistence type="inferred from homology"/>
<comment type="similarity">
    <text evidence="1">Belongs to the bacterial sugar transferase family.</text>
</comment>
<evidence type="ECO:0000259" key="3">
    <source>
        <dbReference type="Pfam" id="PF02397"/>
    </source>
</evidence>
<keyword evidence="4" id="KW-0808">Transferase</keyword>
<organism evidence="4 5">
    <name type="scientific">Candidatus Allocopromorpha excrementigallinarum</name>
    <dbReference type="NCBI Taxonomy" id="2840742"/>
    <lineage>
        <taxon>Bacteria</taxon>
        <taxon>Bacillati</taxon>
        <taxon>Bacillota</taxon>
        <taxon>Clostridia</taxon>
        <taxon>Eubacteriales</taxon>
        <taxon>Eubacteriaceae</taxon>
        <taxon>Eubacteriaceae incertae sedis</taxon>
        <taxon>Candidatus Allocopromorpha</taxon>
    </lineage>
</organism>
<feature type="transmembrane region" description="Helical" evidence="2">
    <location>
        <begin position="20"/>
        <end position="39"/>
    </location>
</feature>
<evidence type="ECO:0000313" key="5">
    <source>
        <dbReference type="Proteomes" id="UP000824090"/>
    </source>
</evidence>
<dbReference type="AlphaFoldDB" id="A0A9D1L6Y3"/>
<keyword evidence="2" id="KW-0812">Transmembrane</keyword>
<dbReference type="Pfam" id="PF02397">
    <property type="entry name" value="Bac_transf"/>
    <property type="match status" value="1"/>
</dbReference>
<keyword evidence="2" id="KW-1133">Transmembrane helix</keyword>
<reference evidence="4" key="1">
    <citation type="submission" date="2020-10" db="EMBL/GenBank/DDBJ databases">
        <authorList>
            <person name="Gilroy R."/>
        </authorList>
    </citation>
    <scope>NUCLEOTIDE SEQUENCE</scope>
    <source>
        <strain evidence="4">ChiHcec3-6078</strain>
    </source>
</reference>
<accession>A0A9D1L6Y3</accession>
<reference evidence="4" key="2">
    <citation type="journal article" date="2021" name="PeerJ">
        <title>Extensive microbial diversity within the chicken gut microbiome revealed by metagenomics and culture.</title>
        <authorList>
            <person name="Gilroy R."/>
            <person name="Ravi A."/>
            <person name="Getino M."/>
            <person name="Pursley I."/>
            <person name="Horton D.L."/>
            <person name="Alikhan N.F."/>
            <person name="Baker D."/>
            <person name="Gharbi K."/>
            <person name="Hall N."/>
            <person name="Watson M."/>
            <person name="Adriaenssens E.M."/>
            <person name="Foster-Nyarko E."/>
            <person name="Jarju S."/>
            <person name="Secka A."/>
            <person name="Antonio M."/>
            <person name="Oren A."/>
            <person name="Chaudhuri R.R."/>
            <person name="La Ragione R."/>
            <person name="Hildebrand F."/>
            <person name="Pallen M.J."/>
        </authorList>
    </citation>
    <scope>NUCLEOTIDE SEQUENCE</scope>
    <source>
        <strain evidence="4">ChiHcec3-6078</strain>
    </source>
</reference>
<dbReference type="PANTHER" id="PTHR30576:SF0">
    <property type="entry name" value="UNDECAPRENYL-PHOSPHATE N-ACETYLGALACTOSAMINYL 1-PHOSPHATE TRANSFERASE-RELATED"/>
    <property type="match status" value="1"/>
</dbReference>
<comment type="caution">
    <text evidence="4">The sequence shown here is derived from an EMBL/GenBank/DDBJ whole genome shotgun (WGS) entry which is preliminary data.</text>
</comment>
<dbReference type="InterPro" id="IPR003362">
    <property type="entry name" value="Bact_transf"/>
</dbReference>
<evidence type="ECO:0000256" key="2">
    <source>
        <dbReference type="SAM" id="Phobius"/>
    </source>
</evidence>
<name>A0A9D1L6Y3_9FIRM</name>
<sequence length="226" mass="26033">MGKGRRKRNCIHFIKRLSDILLSSVMLLILWPVMAIIAICIRASDHAPATFAQKRLTKDRREFVLYKFRSMKPGAEEDYSLTLAEDPRVTPVGKFIRKYRLDELPQLVNVLKGDMSMVGPRPERPHIAEAIEEELPRFRERLSVKAGLTGYAQVKGTYATPSEEKLAFDMYYIENFSLLLDLKILVWTVKVVLTPESAKGLEIEADEYFNNNRGQRFSARVRDAKR</sequence>